<keyword evidence="1" id="KW-0732">Signal</keyword>
<dbReference type="InterPro" id="IPR012336">
    <property type="entry name" value="Thioredoxin-like_fold"/>
</dbReference>
<dbReference type="OrthoDB" id="645813at2"/>
<feature type="chain" id="PRO_5015150346" evidence="1">
    <location>
        <begin position="20"/>
        <end position="394"/>
    </location>
</feature>
<dbReference type="InterPro" id="IPR013766">
    <property type="entry name" value="Thioredoxin_domain"/>
</dbReference>
<evidence type="ECO:0000256" key="1">
    <source>
        <dbReference type="SAM" id="SignalP"/>
    </source>
</evidence>
<evidence type="ECO:0000313" key="4">
    <source>
        <dbReference type="Proteomes" id="UP000241964"/>
    </source>
</evidence>
<dbReference type="InterPro" id="IPR036249">
    <property type="entry name" value="Thioredoxin-like_sf"/>
</dbReference>
<dbReference type="Proteomes" id="UP000241964">
    <property type="component" value="Unassembled WGS sequence"/>
</dbReference>
<accession>A0A2P8GJ03</accession>
<evidence type="ECO:0000259" key="2">
    <source>
        <dbReference type="PROSITE" id="PS51352"/>
    </source>
</evidence>
<dbReference type="EMBL" id="PYAS01000001">
    <property type="protein sequence ID" value="PSL33910.1"/>
    <property type="molecule type" value="Genomic_DNA"/>
</dbReference>
<dbReference type="Pfam" id="PF13098">
    <property type="entry name" value="Thioredoxin_2"/>
    <property type="match status" value="1"/>
</dbReference>
<comment type="caution">
    <text evidence="3">The sequence shown here is derived from an EMBL/GenBank/DDBJ whole genome shotgun (WGS) entry which is preliminary data.</text>
</comment>
<feature type="domain" description="Thioredoxin" evidence="2">
    <location>
        <begin position="13"/>
        <end position="139"/>
    </location>
</feature>
<protein>
    <submittedName>
        <fullName evidence="3">Thioredoxin-related protein</fullName>
    </submittedName>
</protein>
<reference evidence="3 4" key="1">
    <citation type="submission" date="2018-03" db="EMBL/GenBank/DDBJ databases">
        <title>Genomic Encyclopedia of Archaeal and Bacterial Type Strains, Phase II (KMG-II): from individual species to whole genera.</title>
        <authorList>
            <person name="Goeker M."/>
        </authorList>
    </citation>
    <scope>NUCLEOTIDE SEQUENCE [LARGE SCALE GENOMIC DNA]</scope>
    <source>
        <strain evidence="3 4">DSM 29057</strain>
    </source>
</reference>
<dbReference type="PROSITE" id="PS51352">
    <property type="entry name" value="THIOREDOXIN_2"/>
    <property type="match status" value="1"/>
</dbReference>
<keyword evidence="4" id="KW-1185">Reference proteome</keyword>
<feature type="signal peptide" evidence="1">
    <location>
        <begin position="1"/>
        <end position="19"/>
    </location>
</feature>
<sequence length="394" mass="44202">MKKMLCLMLLISCSTFCQAQGIDFVTTSWEETLQNAEKKGKQVFLYVRATSCRYCRQMEKEVLVNPDVIDYYNRNFMSYKIDVEDGGPGEALAKRYGIAGYPTYLFLSKSGQKLHQSSGAKPAADFIRDGRNASDPNTALFPMLARYEKGERAPELLFNLSNALSYYMVDDNPKEKVMEEYLATQSAGELGSERNLRFIFGADLGFKSPATQYLLQNQQKFIGLFGQADVERTAQRIMTRTANMAGRNNDLALMSELRKVATTHFADSLKTLSLLQIYFYNGRHDWLNYGRSTLKYGSTIGAADWQTMYETGAYLKAFAKDPETLKIGAEIMAKVLNLNKNYEHLCIYAQLQKKLGNKEPALKAAEEALKIATDKGDDGGDAKELIGELTAANK</sequence>
<name>A0A2P8GJ03_9BACT</name>
<dbReference type="Gene3D" id="3.40.30.10">
    <property type="entry name" value="Glutaredoxin"/>
    <property type="match status" value="1"/>
</dbReference>
<dbReference type="SUPFAM" id="SSF52833">
    <property type="entry name" value="Thioredoxin-like"/>
    <property type="match status" value="1"/>
</dbReference>
<dbReference type="AlphaFoldDB" id="A0A2P8GJ03"/>
<dbReference type="RefSeq" id="WP_106593586.1">
    <property type="nucleotide sequence ID" value="NZ_PYAS01000001.1"/>
</dbReference>
<gene>
    <name evidence="3" type="ORF">CLV60_101279</name>
</gene>
<organism evidence="3 4">
    <name type="scientific">Dyadobacter jiangsuensis</name>
    <dbReference type="NCBI Taxonomy" id="1591085"/>
    <lineage>
        <taxon>Bacteria</taxon>
        <taxon>Pseudomonadati</taxon>
        <taxon>Bacteroidota</taxon>
        <taxon>Cytophagia</taxon>
        <taxon>Cytophagales</taxon>
        <taxon>Spirosomataceae</taxon>
        <taxon>Dyadobacter</taxon>
    </lineage>
</organism>
<evidence type="ECO:0000313" key="3">
    <source>
        <dbReference type="EMBL" id="PSL33910.1"/>
    </source>
</evidence>
<proteinExistence type="predicted"/>